<dbReference type="AlphaFoldDB" id="A0A401RHC0"/>
<name>A0A401RHC0_CHIPU</name>
<dbReference type="Proteomes" id="UP000287033">
    <property type="component" value="Unassembled WGS sequence"/>
</dbReference>
<keyword evidence="2" id="KW-1185">Reference proteome</keyword>
<evidence type="ECO:0000313" key="2">
    <source>
        <dbReference type="Proteomes" id="UP000287033"/>
    </source>
</evidence>
<protein>
    <submittedName>
        <fullName evidence="1">Uncharacterized protein</fullName>
    </submittedName>
</protein>
<comment type="caution">
    <text evidence="1">The sequence shown here is derived from an EMBL/GenBank/DDBJ whole genome shotgun (WGS) entry which is preliminary data.</text>
</comment>
<evidence type="ECO:0000313" key="1">
    <source>
        <dbReference type="EMBL" id="GCC17534.1"/>
    </source>
</evidence>
<sequence>QENNQLTLVIKLTGNSDKESMENIILQLELAIKSKFPDMELQLSFGDDAL</sequence>
<reference evidence="1 2" key="1">
    <citation type="journal article" date="2018" name="Nat. Ecol. Evol.">
        <title>Shark genomes provide insights into elasmobranch evolution and the origin of vertebrates.</title>
        <authorList>
            <person name="Hara Y"/>
            <person name="Yamaguchi K"/>
            <person name="Onimaru K"/>
            <person name="Kadota M"/>
            <person name="Koyanagi M"/>
            <person name="Keeley SD"/>
            <person name="Tatsumi K"/>
            <person name="Tanaka K"/>
            <person name="Motone F"/>
            <person name="Kageyama Y"/>
            <person name="Nozu R"/>
            <person name="Adachi N"/>
            <person name="Nishimura O"/>
            <person name="Nakagawa R"/>
            <person name="Tanegashima C"/>
            <person name="Kiyatake I"/>
            <person name="Matsumoto R"/>
            <person name="Murakumo K"/>
            <person name="Nishida K"/>
            <person name="Terakita A"/>
            <person name="Kuratani S"/>
            <person name="Sato K"/>
            <person name="Hyodo S Kuraku.S."/>
        </authorList>
    </citation>
    <scope>NUCLEOTIDE SEQUENCE [LARGE SCALE GENOMIC DNA]</scope>
</reference>
<proteinExistence type="predicted"/>
<gene>
    <name evidence="1" type="ORF">chiPu_0022004</name>
</gene>
<organism evidence="1 2">
    <name type="scientific">Chiloscyllium punctatum</name>
    <name type="common">Brownbanded bambooshark</name>
    <name type="synonym">Hemiscyllium punctatum</name>
    <dbReference type="NCBI Taxonomy" id="137246"/>
    <lineage>
        <taxon>Eukaryota</taxon>
        <taxon>Metazoa</taxon>
        <taxon>Chordata</taxon>
        <taxon>Craniata</taxon>
        <taxon>Vertebrata</taxon>
        <taxon>Chondrichthyes</taxon>
        <taxon>Elasmobranchii</taxon>
        <taxon>Galeomorphii</taxon>
        <taxon>Galeoidea</taxon>
        <taxon>Orectolobiformes</taxon>
        <taxon>Hemiscylliidae</taxon>
        <taxon>Chiloscyllium</taxon>
    </lineage>
</organism>
<dbReference type="EMBL" id="BEZZ01005520">
    <property type="protein sequence ID" value="GCC17534.1"/>
    <property type="molecule type" value="Genomic_DNA"/>
</dbReference>
<accession>A0A401RHC0</accession>
<feature type="non-terminal residue" evidence="1">
    <location>
        <position position="1"/>
    </location>
</feature>